<comment type="catalytic activity">
    <reaction evidence="1">
        <text>[E2 ubiquitin-conjugating enzyme]-S-ubiquitinyl-L-cysteine + [acceptor protein]-L-lysine = [E2 ubiquitin-conjugating enzyme]-L-cysteine + [acceptor protein]-N(6)-ubiquitinyl-L-lysine.</text>
        <dbReference type="EC" id="2.3.2.31"/>
    </reaction>
</comment>
<dbReference type="InterPro" id="IPR017907">
    <property type="entry name" value="Znf_RING_CS"/>
</dbReference>
<evidence type="ECO:0000256" key="9">
    <source>
        <dbReference type="SAM" id="MobiDB-lite"/>
    </source>
</evidence>
<feature type="compositionally biased region" description="Polar residues" evidence="9">
    <location>
        <begin position="1"/>
        <end position="10"/>
    </location>
</feature>
<keyword evidence="12" id="KW-1185">Reference proteome</keyword>
<evidence type="ECO:0000256" key="1">
    <source>
        <dbReference type="ARBA" id="ARBA00001798"/>
    </source>
</evidence>
<keyword evidence="4" id="KW-0479">Metal-binding</keyword>
<keyword evidence="8" id="KW-0862">Zinc</keyword>
<organism evidence="12">
    <name type="scientific">Leptosphaeria maculans (strain JN3 / isolate v23.1.3 / race Av1-4-5-6-7-8)</name>
    <name type="common">Blackleg fungus</name>
    <name type="synonym">Phoma lingam</name>
    <dbReference type="NCBI Taxonomy" id="985895"/>
    <lineage>
        <taxon>Eukaryota</taxon>
        <taxon>Fungi</taxon>
        <taxon>Dikarya</taxon>
        <taxon>Ascomycota</taxon>
        <taxon>Pezizomycotina</taxon>
        <taxon>Dothideomycetes</taxon>
        <taxon>Pleosporomycetidae</taxon>
        <taxon>Pleosporales</taxon>
        <taxon>Pleosporineae</taxon>
        <taxon>Leptosphaeriaceae</taxon>
        <taxon>Plenodomus</taxon>
        <taxon>Plenodomus lingam/Leptosphaeria maculans species complex</taxon>
    </lineage>
</organism>
<evidence type="ECO:0000313" key="12">
    <source>
        <dbReference type="Proteomes" id="UP000002668"/>
    </source>
</evidence>
<evidence type="ECO:0000256" key="3">
    <source>
        <dbReference type="ARBA" id="ARBA00022679"/>
    </source>
</evidence>
<feature type="region of interest" description="Disordered" evidence="9">
    <location>
        <begin position="1"/>
        <end position="83"/>
    </location>
</feature>
<evidence type="ECO:0000256" key="5">
    <source>
        <dbReference type="ARBA" id="ARBA00022737"/>
    </source>
</evidence>
<gene>
    <name evidence="11" type="ORF">LEMA_P022250.1</name>
</gene>
<keyword evidence="5" id="KW-0677">Repeat</keyword>
<dbReference type="STRING" id="985895.E5ABQ4"/>
<reference evidence="12" key="1">
    <citation type="journal article" date="2011" name="Nat. Commun.">
        <title>Effector diversification within compartments of the Leptosphaeria maculans genome affected by Repeat-Induced Point mutations.</title>
        <authorList>
            <person name="Rouxel T."/>
            <person name="Grandaubert J."/>
            <person name="Hane J.K."/>
            <person name="Hoede C."/>
            <person name="van de Wouw A.P."/>
            <person name="Couloux A."/>
            <person name="Dominguez V."/>
            <person name="Anthouard V."/>
            <person name="Bally P."/>
            <person name="Bourras S."/>
            <person name="Cozijnsen A.J."/>
            <person name="Ciuffetti L.M."/>
            <person name="Degrave A."/>
            <person name="Dilmaghani A."/>
            <person name="Duret L."/>
            <person name="Fudal I."/>
            <person name="Goodwin S.B."/>
            <person name="Gout L."/>
            <person name="Glaser N."/>
            <person name="Linglin J."/>
            <person name="Kema G.H.J."/>
            <person name="Lapalu N."/>
            <person name="Lawrence C.B."/>
            <person name="May K."/>
            <person name="Meyer M."/>
            <person name="Ollivier B."/>
            <person name="Poulain J."/>
            <person name="Schoch C.L."/>
            <person name="Simon A."/>
            <person name="Spatafora J.W."/>
            <person name="Stachowiak A."/>
            <person name="Turgeon B.G."/>
            <person name="Tyler B.M."/>
            <person name="Vincent D."/>
            <person name="Weissenbach J."/>
            <person name="Amselem J."/>
            <person name="Quesneville H."/>
            <person name="Oliver R.P."/>
            <person name="Wincker P."/>
            <person name="Balesdent M.-H."/>
            <person name="Howlett B.J."/>
        </authorList>
    </citation>
    <scope>NUCLEOTIDE SEQUENCE [LARGE SCALE GENOMIC DNA]</scope>
    <source>
        <strain evidence="12">JN3 / isolate v23.1.3 / race Av1-4-5-6-7-8</strain>
    </source>
</reference>
<dbReference type="SUPFAM" id="SSF57850">
    <property type="entry name" value="RING/U-box"/>
    <property type="match status" value="1"/>
</dbReference>
<dbReference type="CDD" id="cd20336">
    <property type="entry name" value="Rcat_RBR"/>
    <property type="match status" value="1"/>
</dbReference>
<evidence type="ECO:0000313" key="11">
    <source>
        <dbReference type="EMBL" id="CBY01095.1"/>
    </source>
</evidence>
<dbReference type="HOGENOM" id="CLU_618300_0_0_1"/>
<dbReference type="OrthoDB" id="1431934at2759"/>
<dbReference type="InterPro" id="IPR031127">
    <property type="entry name" value="E3_UB_ligase_RBR"/>
</dbReference>
<dbReference type="EMBL" id="FP929138">
    <property type="protein sequence ID" value="CBY01095.1"/>
    <property type="molecule type" value="Genomic_DNA"/>
</dbReference>
<dbReference type="VEuPathDB" id="FungiDB:LEMA_P022250.1"/>
<feature type="domain" description="RING-type" evidence="10">
    <location>
        <begin position="102"/>
        <end position="325"/>
    </location>
</feature>
<dbReference type="InterPro" id="IPR002867">
    <property type="entry name" value="IBR_dom"/>
</dbReference>
<keyword evidence="7" id="KW-0833">Ubl conjugation pathway</keyword>
<dbReference type="PROSITE" id="PS51873">
    <property type="entry name" value="TRIAD"/>
    <property type="match status" value="1"/>
</dbReference>
<dbReference type="PROSITE" id="PS00518">
    <property type="entry name" value="ZF_RING_1"/>
    <property type="match status" value="1"/>
</dbReference>
<keyword evidence="6" id="KW-0863">Zinc-finger</keyword>
<sequence length="443" mass="49140">MAPSTRLSTQHGHRVNYAIGSRADPIVIDTSPEPEPEPRIGPPRAPAIEPNTGTNAFTRASRRAPTRTKQIPPAKTKASATEEATHKVIKKTVKPKKLLLPEKTECLLCADTKATATCFKFITENYVCQHWKVICRFCISNMVKSKVINRQLGRAELDCPFPGCNLALSLQMLKLNMTEAAYGEYDKALLKYLLSNDTSYMACLSSDCGEYFCIADCQGKARTRKRMIACPYCDYQICLSCARPWESHGSKSCTKVVHQEEEASAAALRSLGVKPCPKCGVNIEKTGRHCTHHFCWECLVPYSSIMQHTRHCKHVGVNVAADPRNYANLNLHIEQVNRLFEQNMADLGTQELQRAPLAQVHPTPIQPLPRPTIVAPLDPQPGGLEDQFAITIPFVVEENLVQMGRARKKPAWQKSGFGLMNLQVGVAMETEIDDRLQGGGEGD</sequence>
<evidence type="ECO:0000256" key="8">
    <source>
        <dbReference type="ARBA" id="ARBA00022833"/>
    </source>
</evidence>
<accession>E5ABQ4</accession>
<dbReference type="Gene3D" id="1.20.120.1750">
    <property type="match status" value="1"/>
</dbReference>
<dbReference type="eggNOG" id="KOG1815">
    <property type="taxonomic scope" value="Eukaryota"/>
</dbReference>
<dbReference type="CDD" id="cd20335">
    <property type="entry name" value="BRcat_RBR"/>
    <property type="match status" value="1"/>
</dbReference>
<dbReference type="EC" id="2.3.2.31" evidence="2"/>
<dbReference type="AlphaFoldDB" id="E5ABQ4"/>
<dbReference type="Pfam" id="PF01485">
    <property type="entry name" value="IBR"/>
    <property type="match status" value="1"/>
</dbReference>
<evidence type="ECO:0000256" key="4">
    <source>
        <dbReference type="ARBA" id="ARBA00022723"/>
    </source>
</evidence>
<dbReference type="Proteomes" id="UP000002668">
    <property type="component" value="Genome"/>
</dbReference>
<dbReference type="GO" id="GO:0008270">
    <property type="term" value="F:zinc ion binding"/>
    <property type="evidence" value="ECO:0007669"/>
    <property type="project" value="UniProtKB-KW"/>
</dbReference>
<dbReference type="PANTHER" id="PTHR11685">
    <property type="entry name" value="RBR FAMILY RING FINGER AND IBR DOMAIN-CONTAINING"/>
    <property type="match status" value="1"/>
</dbReference>
<dbReference type="GO" id="GO:0016567">
    <property type="term" value="P:protein ubiquitination"/>
    <property type="evidence" value="ECO:0007669"/>
    <property type="project" value="InterPro"/>
</dbReference>
<evidence type="ECO:0000256" key="2">
    <source>
        <dbReference type="ARBA" id="ARBA00012251"/>
    </source>
</evidence>
<name>E5ABQ4_LEPMJ</name>
<dbReference type="OMA" id="MGAKPCP"/>
<protein>
    <recommendedName>
        <fullName evidence="2">RBR-type E3 ubiquitin transferase</fullName>
        <ecNumber evidence="2">2.3.2.31</ecNumber>
    </recommendedName>
</protein>
<dbReference type="InterPro" id="IPR044066">
    <property type="entry name" value="TRIAD_supradom"/>
</dbReference>
<evidence type="ECO:0000256" key="7">
    <source>
        <dbReference type="ARBA" id="ARBA00022786"/>
    </source>
</evidence>
<keyword evidence="3" id="KW-0808">Transferase</keyword>
<evidence type="ECO:0000259" key="10">
    <source>
        <dbReference type="PROSITE" id="PS51873"/>
    </source>
</evidence>
<dbReference type="InParanoid" id="E5ABQ4"/>
<dbReference type="GO" id="GO:0061630">
    <property type="term" value="F:ubiquitin protein ligase activity"/>
    <property type="evidence" value="ECO:0007669"/>
    <property type="project" value="UniProtKB-EC"/>
</dbReference>
<proteinExistence type="predicted"/>
<evidence type="ECO:0000256" key="6">
    <source>
        <dbReference type="ARBA" id="ARBA00022771"/>
    </source>
</evidence>